<dbReference type="EMBL" id="NBNE01000223">
    <property type="protein sequence ID" value="OWZ21463.1"/>
    <property type="molecule type" value="Genomic_DNA"/>
</dbReference>
<gene>
    <name evidence="1" type="ORF">PHMEG_0004001</name>
</gene>
<dbReference type="OrthoDB" id="164891at2759"/>
<keyword evidence="2" id="KW-1185">Reference proteome</keyword>
<dbReference type="Proteomes" id="UP000198211">
    <property type="component" value="Unassembled WGS sequence"/>
</dbReference>
<accession>A0A225WUZ9</accession>
<proteinExistence type="predicted"/>
<evidence type="ECO:0000313" key="2">
    <source>
        <dbReference type="Proteomes" id="UP000198211"/>
    </source>
</evidence>
<dbReference type="AlphaFoldDB" id="A0A225WUZ9"/>
<evidence type="ECO:0000313" key="1">
    <source>
        <dbReference type="EMBL" id="OWZ21463.1"/>
    </source>
</evidence>
<name>A0A225WUZ9_9STRA</name>
<comment type="caution">
    <text evidence="1">The sequence shown here is derived from an EMBL/GenBank/DDBJ whole genome shotgun (WGS) entry which is preliminary data.</text>
</comment>
<reference evidence="2" key="1">
    <citation type="submission" date="2017-03" db="EMBL/GenBank/DDBJ databases">
        <title>Phytopthora megakarya and P. palmivora, two closely related causual agents of cacao black pod achieved similar genome size and gene model numbers by different mechanisms.</title>
        <authorList>
            <person name="Ali S."/>
            <person name="Shao J."/>
            <person name="Larry D.J."/>
            <person name="Kronmiller B."/>
            <person name="Shen D."/>
            <person name="Strem M.D."/>
            <person name="Melnick R.L."/>
            <person name="Guiltinan M.J."/>
            <person name="Tyler B.M."/>
            <person name="Meinhardt L.W."/>
            <person name="Bailey B.A."/>
        </authorList>
    </citation>
    <scope>NUCLEOTIDE SEQUENCE [LARGE SCALE GENOMIC DNA]</scope>
    <source>
        <strain evidence="2">zdho120</strain>
    </source>
</reference>
<sequence>MMNDQEGEFQRDPRHVYTNPKEPDICPILPWEIYFAVFGFNSKSALFPGSNYKVLLKAIGIASVATELKNSGRLPSGYEPHSARAGSSTGLGWDMPEAQDTYARYEAACDRVVGRLVAGLPYETPVFAGLPPFFEKLDETV</sequence>
<organism evidence="1 2">
    <name type="scientific">Phytophthora megakarya</name>
    <dbReference type="NCBI Taxonomy" id="4795"/>
    <lineage>
        <taxon>Eukaryota</taxon>
        <taxon>Sar</taxon>
        <taxon>Stramenopiles</taxon>
        <taxon>Oomycota</taxon>
        <taxon>Peronosporomycetes</taxon>
        <taxon>Peronosporales</taxon>
        <taxon>Peronosporaceae</taxon>
        <taxon>Phytophthora</taxon>
    </lineage>
</organism>
<protein>
    <submittedName>
        <fullName evidence="1">Uncharacterized protein</fullName>
    </submittedName>
</protein>